<dbReference type="Proteomes" id="UP000092445">
    <property type="component" value="Unassembled WGS sequence"/>
</dbReference>
<reference evidence="1" key="2">
    <citation type="submission" date="2020-05" db="UniProtKB">
        <authorList>
            <consortium name="EnsemblMetazoa"/>
        </authorList>
    </citation>
    <scope>IDENTIFICATION</scope>
    <source>
        <strain evidence="1">IAEA</strain>
    </source>
</reference>
<dbReference type="VEuPathDB" id="VectorBase:GPAI021322"/>
<protein>
    <submittedName>
        <fullName evidence="1">Uncharacterized protein</fullName>
    </submittedName>
</protein>
<keyword evidence="2" id="KW-1185">Reference proteome</keyword>
<evidence type="ECO:0000313" key="2">
    <source>
        <dbReference type="Proteomes" id="UP000092445"/>
    </source>
</evidence>
<dbReference type="EnsemblMetazoa" id="GPAI021322-RA">
    <property type="protein sequence ID" value="GPAI021322-PA"/>
    <property type="gene ID" value="GPAI021322"/>
</dbReference>
<reference evidence="2" key="1">
    <citation type="submission" date="2014-03" db="EMBL/GenBank/DDBJ databases">
        <authorList>
            <person name="Aksoy S."/>
            <person name="Warren W."/>
            <person name="Wilson R.K."/>
        </authorList>
    </citation>
    <scope>NUCLEOTIDE SEQUENCE [LARGE SCALE GENOMIC DNA]</scope>
    <source>
        <strain evidence="2">IAEA</strain>
    </source>
</reference>
<evidence type="ECO:0000313" key="1">
    <source>
        <dbReference type="EnsemblMetazoa" id="GPAI021322-PA"/>
    </source>
</evidence>
<sequence>MEEENRVMLNDYNESNVSARIERLEYLRNEILKRCPGEIGAPVVYTVQDYVCIEFLKSLTSKLPLTFALVSQFWGTYKTSEWTPKRQADGQIYPKYPKVLNHLKASSDAAHKPTLHPS</sequence>
<organism evidence="1 2">
    <name type="scientific">Glossina pallidipes</name>
    <name type="common">Tsetse fly</name>
    <dbReference type="NCBI Taxonomy" id="7398"/>
    <lineage>
        <taxon>Eukaryota</taxon>
        <taxon>Metazoa</taxon>
        <taxon>Ecdysozoa</taxon>
        <taxon>Arthropoda</taxon>
        <taxon>Hexapoda</taxon>
        <taxon>Insecta</taxon>
        <taxon>Pterygota</taxon>
        <taxon>Neoptera</taxon>
        <taxon>Endopterygota</taxon>
        <taxon>Diptera</taxon>
        <taxon>Brachycera</taxon>
        <taxon>Muscomorpha</taxon>
        <taxon>Hippoboscoidea</taxon>
        <taxon>Glossinidae</taxon>
        <taxon>Glossina</taxon>
    </lineage>
</organism>
<name>A0A1A9ZPV8_GLOPL</name>
<proteinExistence type="predicted"/>
<dbReference type="AlphaFoldDB" id="A0A1A9ZPV8"/>
<accession>A0A1A9ZPV8</accession>